<keyword evidence="3" id="KW-1185">Reference proteome</keyword>
<accession>A0A3N6NAM1</accession>
<evidence type="ECO:0000313" key="2">
    <source>
        <dbReference type="EMBL" id="RQH12959.1"/>
    </source>
</evidence>
<sequence length="81" mass="9306">YGNRKNILVMREQSGKREYARLDLQSPEIFSSPYFYMQQNDVIYVEPLQVKTALVADPAQRFIAYGSATFSLVALIITLTR</sequence>
<evidence type="ECO:0000256" key="1">
    <source>
        <dbReference type="SAM" id="Phobius"/>
    </source>
</evidence>
<name>A0A3N6NAM1_9CYAN</name>
<proteinExistence type="predicted"/>
<feature type="non-terminal residue" evidence="2">
    <location>
        <position position="1"/>
    </location>
</feature>
<dbReference type="Gene3D" id="3.10.560.10">
    <property type="entry name" value="Outer membrane lipoprotein wza domain like"/>
    <property type="match status" value="1"/>
</dbReference>
<comment type="caution">
    <text evidence="2">The sequence shown here is derived from an EMBL/GenBank/DDBJ whole genome shotgun (WGS) entry which is preliminary data.</text>
</comment>
<dbReference type="Proteomes" id="UP000269154">
    <property type="component" value="Unassembled WGS sequence"/>
</dbReference>
<dbReference type="EMBL" id="RCBY01000640">
    <property type="protein sequence ID" value="RQH12959.1"/>
    <property type="molecule type" value="Genomic_DNA"/>
</dbReference>
<reference evidence="2 3" key="1">
    <citation type="journal article" date="2018" name="ACS Chem. Biol.">
        <title>Ketoreductase domain dysfunction expands chemodiversity: malyngamide biosynthesis in the cyanobacterium Okeania hirsuta.</title>
        <authorList>
            <person name="Moss N.A."/>
            <person name="Leao T."/>
            <person name="Rankin M."/>
            <person name="McCullough T.M."/>
            <person name="Qu P."/>
            <person name="Korobeynikov A."/>
            <person name="Smith J.L."/>
            <person name="Gerwick L."/>
            <person name="Gerwick W.H."/>
        </authorList>
    </citation>
    <scope>NUCLEOTIDE SEQUENCE [LARGE SCALE GENOMIC DNA]</scope>
    <source>
        <strain evidence="2 3">PAB10Feb10-1</strain>
    </source>
</reference>
<keyword evidence="1" id="KW-0472">Membrane</keyword>
<keyword evidence="1" id="KW-0812">Transmembrane</keyword>
<feature type="transmembrane region" description="Helical" evidence="1">
    <location>
        <begin position="62"/>
        <end position="80"/>
    </location>
</feature>
<dbReference type="AlphaFoldDB" id="A0A3N6NAM1"/>
<evidence type="ECO:0000313" key="3">
    <source>
        <dbReference type="Proteomes" id="UP000269154"/>
    </source>
</evidence>
<keyword evidence="1" id="KW-1133">Transmembrane helix</keyword>
<gene>
    <name evidence="2" type="ORF">D5R40_34685</name>
</gene>
<protein>
    <submittedName>
        <fullName evidence="2">Polysaccharide export protein</fullName>
    </submittedName>
</protein>
<organism evidence="2 3">
    <name type="scientific">Okeania hirsuta</name>
    <dbReference type="NCBI Taxonomy" id="1458930"/>
    <lineage>
        <taxon>Bacteria</taxon>
        <taxon>Bacillati</taxon>
        <taxon>Cyanobacteriota</taxon>
        <taxon>Cyanophyceae</taxon>
        <taxon>Oscillatoriophycideae</taxon>
        <taxon>Oscillatoriales</taxon>
        <taxon>Microcoleaceae</taxon>
        <taxon>Okeania</taxon>
    </lineage>
</organism>